<organism evidence="9 10">
    <name type="scientific">Actinophytocola glycyrrhizae</name>
    <dbReference type="NCBI Taxonomy" id="2044873"/>
    <lineage>
        <taxon>Bacteria</taxon>
        <taxon>Bacillati</taxon>
        <taxon>Actinomycetota</taxon>
        <taxon>Actinomycetes</taxon>
        <taxon>Pseudonocardiales</taxon>
        <taxon>Pseudonocardiaceae</taxon>
    </lineage>
</organism>
<keyword evidence="6" id="KW-1133">Transmembrane helix</keyword>
<feature type="region of interest" description="Disordered" evidence="7">
    <location>
        <begin position="1"/>
        <end position="54"/>
    </location>
</feature>
<keyword evidence="6" id="KW-0472">Membrane</keyword>
<dbReference type="PANTHER" id="PTHR43390">
    <property type="entry name" value="SIGNAL PEPTIDASE I"/>
    <property type="match status" value="1"/>
</dbReference>
<evidence type="ECO:0000256" key="1">
    <source>
        <dbReference type="ARBA" id="ARBA00000677"/>
    </source>
</evidence>
<proteinExistence type="inferred from homology"/>
<keyword evidence="5 6" id="KW-0378">Hydrolase</keyword>
<dbReference type="InterPro" id="IPR019758">
    <property type="entry name" value="Pept_S26A_signal_pept_1_CS"/>
</dbReference>
<accession>A0ABV9S717</accession>
<dbReference type="Proteomes" id="UP001595859">
    <property type="component" value="Unassembled WGS sequence"/>
</dbReference>
<dbReference type="EC" id="3.4.21.89" evidence="4 6"/>
<dbReference type="InterPro" id="IPR000223">
    <property type="entry name" value="Pept_S26A_signal_pept_1"/>
</dbReference>
<feature type="transmembrane region" description="Helical" evidence="6">
    <location>
        <begin position="58"/>
        <end position="80"/>
    </location>
</feature>
<dbReference type="SUPFAM" id="SSF51306">
    <property type="entry name" value="LexA/Signal peptidase"/>
    <property type="match status" value="1"/>
</dbReference>
<keyword evidence="6" id="KW-0645">Protease</keyword>
<dbReference type="PROSITE" id="PS00761">
    <property type="entry name" value="SPASE_I_3"/>
    <property type="match status" value="1"/>
</dbReference>
<evidence type="ECO:0000313" key="9">
    <source>
        <dbReference type="EMBL" id="MFC4856416.1"/>
    </source>
</evidence>
<dbReference type="Gene3D" id="2.10.109.10">
    <property type="entry name" value="Umud Fragment, subunit A"/>
    <property type="match status" value="1"/>
</dbReference>
<evidence type="ECO:0000256" key="6">
    <source>
        <dbReference type="RuleBase" id="RU362042"/>
    </source>
</evidence>
<dbReference type="EMBL" id="JBHSIS010000010">
    <property type="protein sequence ID" value="MFC4856416.1"/>
    <property type="molecule type" value="Genomic_DNA"/>
</dbReference>
<dbReference type="InterPro" id="IPR019533">
    <property type="entry name" value="Peptidase_S26"/>
</dbReference>
<feature type="compositionally biased region" description="Basic and acidic residues" evidence="7">
    <location>
        <begin position="16"/>
        <end position="27"/>
    </location>
</feature>
<evidence type="ECO:0000256" key="7">
    <source>
        <dbReference type="SAM" id="MobiDB-lite"/>
    </source>
</evidence>
<dbReference type="InterPro" id="IPR036286">
    <property type="entry name" value="LexA/Signal_pep-like_sf"/>
</dbReference>
<evidence type="ECO:0000256" key="5">
    <source>
        <dbReference type="ARBA" id="ARBA00022801"/>
    </source>
</evidence>
<comment type="caution">
    <text evidence="9">The sequence shown here is derived from an EMBL/GenBank/DDBJ whole genome shotgun (WGS) entry which is preliminary data.</text>
</comment>
<keyword evidence="6" id="KW-0812">Transmembrane</keyword>
<reference evidence="10" key="1">
    <citation type="journal article" date="2019" name="Int. J. Syst. Evol. Microbiol.">
        <title>The Global Catalogue of Microorganisms (GCM) 10K type strain sequencing project: providing services to taxonomists for standard genome sequencing and annotation.</title>
        <authorList>
            <consortium name="The Broad Institute Genomics Platform"/>
            <consortium name="The Broad Institute Genome Sequencing Center for Infectious Disease"/>
            <person name="Wu L."/>
            <person name="Ma J."/>
        </authorList>
    </citation>
    <scope>NUCLEOTIDE SEQUENCE [LARGE SCALE GENOMIC DNA]</scope>
    <source>
        <strain evidence="10">ZS-22-S1</strain>
    </source>
</reference>
<name>A0ABV9S717_9PSEU</name>
<dbReference type="PRINTS" id="PR00727">
    <property type="entry name" value="LEADERPTASE"/>
</dbReference>
<comment type="similarity">
    <text evidence="3 6">Belongs to the peptidase S26 family.</text>
</comment>
<sequence>MVNPVHAPTPEDDPERTDLIPEVRDADSTPVSRAEGGTEDRSDTRHGKHRKPPKKQPLWRELLTLLAVALVLTFLIQQFLGRVYSIPSGSMEQTLHGCPGCTGDRVLVDKLVYDFSDPEPGDVIVFEGPASWTENDVATPRSGNVLVRGIQYVGSLIGLAPPDERDFVKRVIAVGGQTVECCDEEWRVLVDGEPLDEPYVHWQNGAPDARQRFDPVTVPQGTLWVMGDNRSDSSDSRFQGGGGVRGVVPIDKVIGKARYIVLPPSRWRGVGDHNPQEADAAALGAPAWQQGAPLGLGLLVAWPTLWLGRKIRERRG</sequence>
<dbReference type="NCBIfam" id="TIGR02227">
    <property type="entry name" value="sigpep_I_bact"/>
    <property type="match status" value="1"/>
</dbReference>
<evidence type="ECO:0000256" key="4">
    <source>
        <dbReference type="ARBA" id="ARBA00013208"/>
    </source>
</evidence>
<comment type="catalytic activity">
    <reaction evidence="1 6">
        <text>Cleavage of hydrophobic, N-terminal signal or leader sequences from secreted and periplasmic proteins.</text>
        <dbReference type="EC" id="3.4.21.89"/>
    </reaction>
</comment>
<comment type="subcellular location">
    <subcellularLocation>
        <location evidence="2">Cell membrane</location>
        <topology evidence="2">Single-pass type II membrane protein</topology>
    </subcellularLocation>
    <subcellularLocation>
        <location evidence="6">Membrane</location>
        <topology evidence="6">Single-pass type II membrane protein</topology>
    </subcellularLocation>
</comment>
<feature type="domain" description="Peptidase S26" evidence="8">
    <location>
        <begin position="60"/>
        <end position="261"/>
    </location>
</feature>
<dbReference type="PANTHER" id="PTHR43390:SF1">
    <property type="entry name" value="CHLOROPLAST PROCESSING PEPTIDASE"/>
    <property type="match status" value="1"/>
</dbReference>
<gene>
    <name evidence="9" type="primary">lepB</name>
    <name evidence="9" type="ORF">ACFPCV_23160</name>
</gene>
<dbReference type="GO" id="GO:0009003">
    <property type="term" value="F:signal peptidase activity"/>
    <property type="evidence" value="ECO:0007669"/>
    <property type="project" value="UniProtKB-EC"/>
</dbReference>
<dbReference type="Pfam" id="PF10502">
    <property type="entry name" value="Peptidase_S26"/>
    <property type="match status" value="1"/>
</dbReference>
<keyword evidence="10" id="KW-1185">Reference proteome</keyword>
<evidence type="ECO:0000259" key="8">
    <source>
        <dbReference type="Pfam" id="PF10502"/>
    </source>
</evidence>
<evidence type="ECO:0000313" key="10">
    <source>
        <dbReference type="Proteomes" id="UP001595859"/>
    </source>
</evidence>
<evidence type="ECO:0000256" key="3">
    <source>
        <dbReference type="ARBA" id="ARBA00009370"/>
    </source>
</evidence>
<evidence type="ECO:0000256" key="2">
    <source>
        <dbReference type="ARBA" id="ARBA00004401"/>
    </source>
</evidence>
<protein>
    <recommendedName>
        <fullName evidence="4 6">Signal peptidase I</fullName>
        <ecNumber evidence="4 6">3.4.21.89</ecNumber>
    </recommendedName>
</protein>
<dbReference type="RefSeq" id="WP_378058390.1">
    <property type="nucleotide sequence ID" value="NZ_JBHSIS010000010.1"/>
</dbReference>
<dbReference type="CDD" id="cd06530">
    <property type="entry name" value="S26_SPase_I"/>
    <property type="match status" value="1"/>
</dbReference>
<feature type="compositionally biased region" description="Basic and acidic residues" evidence="7">
    <location>
        <begin position="36"/>
        <end position="45"/>
    </location>
</feature>